<dbReference type="GO" id="GO:0005829">
    <property type="term" value="C:cytosol"/>
    <property type="evidence" value="ECO:0007669"/>
    <property type="project" value="TreeGrafter"/>
</dbReference>
<keyword evidence="3 10" id="KW-0808">Transferase</keyword>
<dbReference type="FunFam" id="3.40.50.300:FF:000225">
    <property type="entry name" value="Thymidylate kinase"/>
    <property type="match status" value="1"/>
</dbReference>
<dbReference type="GO" id="GO:0006233">
    <property type="term" value="P:dTDP biosynthetic process"/>
    <property type="evidence" value="ECO:0007669"/>
    <property type="project" value="InterPro"/>
</dbReference>
<dbReference type="PANTHER" id="PTHR10344:SF4">
    <property type="entry name" value="UMP-CMP KINASE 2, MITOCHONDRIAL"/>
    <property type="match status" value="1"/>
</dbReference>
<evidence type="ECO:0000256" key="8">
    <source>
        <dbReference type="ARBA" id="ARBA00048743"/>
    </source>
</evidence>
<keyword evidence="4" id="KW-0545">Nucleotide biosynthesis</keyword>
<sequence>MNTNNNRGLFITLEGIDGAGKTTQFDTIAGFLRAAGRHVTTTREPGGTPLGERIRALLLTEAMTTSTEALLMFAARQEHVLRVIEPALLQGHDIVCDRFTEATFAYQGAGKGIPQDRLQTLARWVHPGLKPDYTFLIDVPAELAARRLHAQGRARDRFENESLDFFMRVRQHYLNMAEAEPARWGVIDGTQSADQVRLDIIHYMKNFIQPTVSNG</sequence>
<dbReference type="GO" id="GO:0006235">
    <property type="term" value="P:dTTP biosynthetic process"/>
    <property type="evidence" value="ECO:0007669"/>
    <property type="project" value="TreeGrafter"/>
</dbReference>
<comment type="catalytic activity">
    <reaction evidence="8">
        <text>dTMP + ATP = dTDP + ADP</text>
        <dbReference type="Rhea" id="RHEA:13517"/>
        <dbReference type="ChEBI" id="CHEBI:30616"/>
        <dbReference type="ChEBI" id="CHEBI:58369"/>
        <dbReference type="ChEBI" id="CHEBI:63528"/>
        <dbReference type="ChEBI" id="CHEBI:456216"/>
        <dbReference type="EC" id="2.7.4.9"/>
    </reaction>
</comment>
<dbReference type="EC" id="2.7.4.9" evidence="2"/>
<protein>
    <recommendedName>
        <fullName evidence="2">dTMP kinase</fullName>
        <ecNumber evidence="2">2.7.4.9</ecNumber>
    </recommendedName>
</protein>
<accession>A0A1J5RSW8</accession>
<dbReference type="InterPro" id="IPR027417">
    <property type="entry name" value="P-loop_NTPase"/>
</dbReference>
<evidence type="ECO:0000256" key="5">
    <source>
        <dbReference type="ARBA" id="ARBA00022741"/>
    </source>
</evidence>
<comment type="caution">
    <text evidence="10">The sequence shown here is derived from an EMBL/GenBank/DDBJ whole genome shotgun (WGS) entry which is preliminary data.</text>
</comment>
<dbReference type="InterPro" id="IPR018094">
    <property type="entry name" value="Thymidylate_kinase"/>
</dbReference>
<dbReference type="PANTHER" id="PTHR10344">
    <property type="entry name" value="THYMIDYLATE KINASE"/>
    <property type="match status" value="1"/>
</dbReference>
<keyword evidence="6 10" id="KW-0418">Kinase</keyword>
<evidence type="ECO:0000256" key="4">
    <source>
        <dbReference type="ARBA" id="ARBA00022727"/>
    </source>
</evidence>
<evidence type="ECO:0000256" key="1">
    <source>
        <dbReference type="ARBA" id="ARBA00009776"/>
    </source>
</evidence>
<keyword evidence="5" id="KW-0547">Nucleotide-binding</keyword>
<dbReference type="AlphaFoldDB" id="A0A1J5RSW8"/>
<organism evidence="10">
    <name type="scientific">mine drainage metagenome</name>
    <dbReference type="NCBI Taxonomy" id="410659"/>
    <lineage>
        <taxon>unclassified sequences</taxon>
        <taxon>metagenomes</taxon>
        <taxon>ecological metagenomes</taxon>
    </lineage>
</organism>
<dbReference type="HAMAP" id="MF_00165">
    <property type="entry name" value="Thymidylate_kinase"/>
    <property type="match status" value="1"/>
</dbReference>
<reference evidence="10" key="1">
    <citation type="submission" date="2016-10" db="EMBL/GenBank/DDBJ databases">
        <title>Sequence of Gallionella enrichment culture.</title>
        <authorList>
            <person name="Poehlein A."/>
            <person name="Muehling M."/>
            <person name="Daniel R."/>
        </authorList>
    </citation>
    <scope>NUCLEOTIDE SEQUENCE</scope>
</reference>
<dbReference type="Gene3D" id="3.40.50.300">
    <property type="entry name" value="P-loop containing nucleotide triphosphate hydrolases"/>
    <property type="match status" value="1"/>
</dbReference>
<dbReference type="EMBL" id="MLJW01000174">
    <property type="protein sequence ID" value="OIQ95071.1"/>
    <property type="molecule type" value="Genomic_DNA"/>
</dbReference>
<dbReference type="Pfam" id="PF02223">
    <property type="entry name" value="Thymidylate_kin"/>
    <property type="match status" value="1"/>
</dbReference>
<dbReference type="CDD" id="cd01672">
    <property type="entry name" value="TMPK"/>
    <property type="match status" value="1"/>
</dbReference>
<feature type="domain" description="Thymidylate kinase-like" evidence="9">
    <location>
        <begin position="13"/>
        <end position="200"/>
    </location>
</feature>
<gene>
    <name evidence="10" type="primary">tmk_11</name>
    <name evidence="10" type="ORF">GALL_229950</name>
</gene>
<keyword evidence="7" id="KW-0067">ATP-binding</keyword>
<dbReference type="InterPro" id="IPR039430">
    <property type="entry name" value="Thymidylate_kin-like_dom"/>
</dbReference>
<evidence type="ECO:0000313" key="10">
    <source>
        <dbReference type="EMBL" id="OIQ95071.1"/>
    </source>
</evidence>
<proteinExistence type="inferred from homology"/>
<dbReference type="GO" id="GO:0006227">
    <property type="term" value="P:dUDP biosynthetic process"/>
    <property type="evidence" value="ECO:0007669"/>
    <property type="project" value="TreeGrafter"/>
</dbReference>
<name>A0A1J5RSW8_9ZZZZ</name>
<dbReference type="NCBIfam" id="TIGR00041">
    <property type="entry name" value="DTMP_kinase"/>
    <property type="match status" value="1"/>
</dbReference>
<evidence type="ECO:0000259" key="9">
    <source>
        <dbReference type="Pfam" id="PF02223"/>
    </source>
</evidence>
<dbReference type="GO" id="GO:0004798">
    <property type="term" value="F:dTMP kinase activity"/>
    <property type="evidence" value="ECO:0007669"/>
    <property type="project" value="UniProtKB-EC"/>
</dbReference>
<dbReference type="GO" id="GO:0005524">
    <property type="term" value="F:ATP binding"/>
    <property type="evidence" value="ECO:0007669"/>
    <property type="project" value="UniProtKB-KW"/>
</dbReference>
<evidence type="ECO:0000256" key="3">
    <source>
        <dbReference type="ARBA" id="ARBA00022679"/>
    </source>
</evidence>
<comment type="similarity">
    <text evidence="1">Belongs to the thymidylate kinase family.</text>
</comment>
<evidence type="ECO:0000256" key="2">
    <source>
        <dbReference type="ARBA" id="ARBA00012980"/>
    </source>
</evidence>
<dbReference type="SUPFAM" id="SSF52540">
    <property type="entry name" value="P-loop containing nucleoside triphosphate hydrolases"/>
    <property type="match status" value="1"/>
</dbReference>
<evidence type="ECO:0000256" key="6">
    <source>
        <dbReference type="ARBA" id="ARBA00022777"/>
    </source>
</evidence>
<evidence type="ECO:0000256" key="7">
    <source>
        <dbReference type="ARBA" id="ARBA00022840"/>
    </source>
</evidence>